<dbReference type="AlphaFoldDB" id="A0A1M7PIL4"/>
<keyword evidence="2" id="KW-0223">Dioxygenase</keyword>
<proteinExistence type="predicted"/>
<sequence length="122" mass="13303">MLKVGSVVLGVSDVARAAAFWTAALGYVPREEKDDDWVVLEPPAGAGVQLALGFSETPVQEHPRIHLDLYAGDARDQAAEVERLVSLGAERVDWDLYPDDPDFVVLADPDGNRFCVIDTEHS</sequence>
<dbReference type="Gene3D" id="3.10.180.10">
    <property type="entry name" value="2,3-Dihydroxybiphenyl 1,2-Dioxygenase, domain 1"/>
    <property type="match status" value="1"/>
</dbReference>
<dbReference type="PROSITE" id="PS51819">
    <property type="entry name" value="VOC"/>
    <property type="match status" value="1"/>
</dbReference>
<evidence type="ECO:0000259" key="1">
    <source>
        <dbReference type="PROSITE" id="PS51819"/>
    </source>
</evidence>
<gene>
    <name evidence="2" type="ORF">SAMN05216499_123105</name>
</gene>
<accession>A0A1M7PIL4</accession>
<dbReference type="PANTHER" id="PTHR35908:SF1">
    <property type="entry name" value="CONSERVED PROTEIN"/>
    <property type="match status" value="1"/>
</dbReference>
<keyword evidence="3" id="KW-1185">Reference proteome</keyword>
<dbReference type="Proteomes" id="UP000184111">
    <property type="component" value="Unassembled WGS sequence"/>
</dbReference>
<dbReference type="InterPro" id="IPR029068">
    <property type="entry name" value="Glyas_Bleomycin-R_OHBP_Dase"/>
</dbReference>
<dbReference type="EMBL" id="FRBI01000023">
    <property type="protein sequence ID" value="SHN16611.1"/>
    <property type="molecule type" value="Genomic_DNA"/>
</dbReference>
<reference evidence="2 3" key="1">
    <citation type="submission" date="2016-11" db="EMBL/GenBank/DDBJ databases">
        <authorList>
            <person name="Jaros S."/>
            <person name="Januszkiewicz K."/>
            <person name="Wedrychowicz H."/>
        </authorList>
    </citation>
    <scope>NUCLEOTIDE SEQUENCE [LARGE SCALE GENOMIC DNA]</scope>
    <source>
        <strain evidence="2 3">CGMCC 4.2025</strain>
    </source>
</reference>
<dbReference type="STRING" id="310782.SAMN05216499_123105"/>
<evidence type="ECO:0000313" key="2">
    <source>
        <dbReference type="EMBL" id="SHN16611.1"/>
    </source>
</evidence>
<feature type="domain" description="VOC" evidence="1">
    <location>
        <begin position="3"/>
        <end position="119"/>
    </location>
</feature>
<dbReference type="Pfam" id="PF18029">
    <property type="entry name" value="Glyoxalase_6"/>
    <property type="match status" value="1"/>
</dbReference>
<organism evidence="2 3">
    <name type="scientific">Actinacidiphila paucisporea</name>
    <dbReference type="NCBI Taxonomy" id="310782"/>
    <lineage>
        <taxon>Bacteria</taxon>
        <taxon>Bacillati</taxon>
        <taxon>Actinomycetota</taxon>
        <taxon>Actinomycetes</taxon>
        <taxon>Kitasatosporales</taxon>
        <taxon>Streptomycetaceae</taxon>
        <taxon>Actinacidiphila</taxon>
    </lineage>
</organism>
<keyword evidence="2" id="KW-0560">Oxidoreductase</keyword>
<dbReference type="InterPro" id="IPR037523">
    <property type="entry name" value="VOC_core"/>
</dbReference>
<name>A0A1M7PIL4_9ACTN</name>
<protein>
    <submittedName>
        <fullName evidence="2">Glyoxalase/Bleomycin resistance protein/Dioxygenase superfamily protein</fullName>
    </submittedName>
</protein>
<dbReference type="OrthoDB" id="5524593at2"/>
<dbReference type="InterPro" id="IPR041581">
    <property type="entry name" value="Glyoxalase_6"/>
</dbReference>
<dbReference type="PANTHER" id="PTHR35908">
    <property type="entry name" value="HYPOTHETICAL FUSION PROTEIN"/>
    <property type="match status" value="1"/>
</dbReference>
<dbReference type="RefSeq" id="WP_073501707.1">
    <property type="nucleotide sequence ID" value="NZ_FRBI01000023.1"/>
</dbReference>
<dbReference type="SUPFAM" id="SSF54593">
    <property type="entry name" value="Glyoxalase/Bleomycin resistance protein/Dihydroxybiphenyl dioxygenase"/>
    <property type="match status" value="1"/>
</dbReference>
<dbReference type="GO" id="GO:0051213">
    <property type="term" value="F:dioxygenase activity"/>
    <property type="evidence" value="ECO:0007669"/>
    <property type="project" value="UniProtKB-KW"/>
</dbReference>
<evidence type="ECO:0000313" key="3">
    <source>
        <dbReference type="Proteomes" id="UP000184111"/>
    </source>
</evidence>